<dbReference type="AlphaFoldDB" id="A0A1M2VW21"/>
<reference evidence="1 2" key="1">
    <citation type="submission" date="2016-10" db="EMBL/GenBank/DDBJ databases">
        <title>Genome sequence of the basidiomycete white-rot fungus Trametes pubescens.</title>
        <authorList>
            <person name="Makela M.R."/>
            <person name="Granchi Z."/>
            <person name="Peng M."/>
            <person name="De Vries R.P."/>
            <person name="Grigoriev I."/>
            <person name="Riley R."/>
            <person name="Hilden K."/>
        </authorList>
    </citation>
    <scope>NUCLEOTIDE SEQUENCE [LARGE SCALE GENOMIC DNA]</scope>
    <source>
        <strain evidence="1 2">FBCC735</strain>
    </source>
</reference>
<comment type="caution">
    <text evidence="1">The sequence shown here is derived from an EMBL/GenBank/DDBJ whole genome shotgun (WGS) entry which is preliminary data.</text>
</comment>
<evidence type="ECO:0000313" key="2">
    <source>
        <dbReference type="Proteomes" id="UP000184267"/>
    </source>
</evidence>
<sequence length="64" mass="7551">MLWTTWDVLFKPYAADACNFISREEHRFDSTDDQLYTAVDAILKEKKVVDCIRDLESWSIAIHE</sequence>
<gene>
    <name evidence="1" type="ORF">TRAPUB_11645</name>
</gene>
<dbReference type="EMBL" id="MNAD01000571">
    <property type="protein sequence ID" value="OJT11809.1"/>
    <property type="molecule type" value="Genomic_DNA"/>
</dbReference>
<feature type="non-terminal residue" evidence="1">
    <location>
        <position position="64"/>
    </location>
</feature>
<name>A0A1M2VW21_TRAPU</name>
<evidence type="ECO:0000313" key="1">
    <source>
        <dbReference type="EMBL" id="OJT11809.1"/>
    </source>
</evidence>
<dbReference type="Proteomes" id="UP000184267">
    <property type="component" value="Unassembled WGS sequence"/>
</dbReference>
<protein>
    <submittedName>
        <fullName evidence="1">Uncharacterized protein</fullName>
    </submittedName>
</protein>
<proteinExistence type="predicted"/>
<keyword evidence="2" id="KW-1185">Reference proteome</keyword>
<accession>A0A1M2VW21</accession>
<organism evidence="1 2">
    <name type="scientific">Trametes pubescens</name>
    <name type="common">White-rot fungus</name>
    <dbReference type="NCBI Taxonomy" id="154538"/>
    <lineage>
        <taxon>Eukaryota</taxon>
        <taxon>Fungi</taxon>
        <taxon>Dikarya</taxon>
        <taxon>Basidiomycota</taxon>
        <taxon>Agaricomycotina</taxon>
        <taxon>Agaricomycetes</taxon>
        <taxon>Polyporales</taxon>
        <taxon>Polyporaceae</taxon>
        <taxon>Trametes</taxon>
    </lineage>
</organism>